<sequence length="506" mass="55702">MTAGRVGGAIVSPAADATARARWRALALTDPIARLVRNAAHAGIDDELFDLRQLALAAVDLVVGSMGFAREATLEEVADDLTALAARMRPDRAHQARDVAQVVLKGLLNEAHEHRRFTYWFADLSGERVAREPYSFRLLSLRDAEYGPVLVASDQAITLFLHGLDVDLEDADRALAHVLQRQLDDRRFDAAVRTAAQAERTSVGIAATLSELLDATRRDVGTHDWLVDVPERLAIARRHVEERIAEDDRFLEHVQSGLDAETSADVRAASGRIVDLLGRVRQVHLDLERRLVGAREVFLAAQVRQRLARRRRLRMLALGEDLLRPALDLPREQAVEVTTAFADRSLGISVPRLVRFDDLLDQLWAPPRQRETVEPVSEEAALEETVEEDVQRYPAAVVEAARGVLDTARAVPARLSDLLDACGSDEVAELVLLSALWAFAPDPVADEEEPDGSVELAAGLAAEDDGARLDHRLARGRDLLLRAVRPDEAGPAQDEVGEDELELVSR</sequence>
<keyword evidence="3" id="KW-1185">Reference proteome</keyword>
<evidence type="ECO:0000313" key="2">
    <source>
        <dbReference type="EMBL" id="GAA4695670.1"/>
    </source>
</evidence>
<protein>
    <submittedName>
        <fullName evidence="2">Uncharacterized protein</fullName>
    </submittedName>
</protein>
<dbReference type="RefSeq" id="WP_345381818.1">
    <property type="nucleotide sequence ID" value="NZ_BAABIC010000012.1"/>
</dbReference>
<feature type="region of interest" description="Disordered" evidence="1">
    <location>
        <begin position="485"/>
        <end position="506"/>
    </location>
</feature>
<evidence type="ECO:0000313" key="3">
    <source>
        <dbReference type="Proteomes" id="UP001500325"/>
    </source>
</evidence>
<reference evidence="3" key="1">
    <citation type="journal article" date="2019" name="Int. J. Syst. Evol. Microbiol.">
        <title>The Global Catalogue of Microorganisms (GCM) 10K type strain sequencing project: providing services to taxonomists for standard genome sequencing and annotation.</title>
        <authorList>
            <consortium name="The Broad Institute Genomics Platform"/>
            <consortium name="The Broad Institute Genome Sequencing Center for Infectious Disease"/>
            <person name="Wu L."/>
            <person name="Ma J."/>
        </authorList>
    </citation>
    <scope>NUCLEOTIDE SEQUENCE [LARGE SCALE GENOMIC DNA]</scope>
    <source>
        <strain evidence="3">JCM 18055</strain>
    </source>
</reference>
<organism evidence="2 3">
    <name type="scientific">Pseudonocardia yuanmonensis</name>
    <dbReference type="NCBI Taxonomy" id="1095914"/>
    <lineage>
        <taxon>Bacteria</taxon>
        <taxon>Bacillati</taxon>
        <taxon>Actinomycetota</taxon>
        <taxon>Actinomycetes</taxon>
        <taxon>Pseudonocardiales</taxon>
        <taxon>Pseudonocardiaceae</taxon>
        <taxon>Pseudonocardia</taxon>
    </lineage>
</organism>
<dbReference type="Proteomes" id="UP001500325">
    <property type="component" value="Unassembled WGS sequence"/>
</dbReference>
<evidence type="ECO:0000256" key="1">
    <source>
        <dbReference type="SAM" id="MobiDB-lite"/>
    </source>
</evidence>
<comment type="caution">
    <text evidence="2">The sequence shown here is derived from an EMBL/GenBank/DDBJ whole genome shotgun (WGS) entry which is preliminary data.</text>
</comment>
<feature type="compositionally biased region" description="Acidic residues" evidence="1">
    <location>
        <begin position="495"/>
        <end position="506"/>
    </location>
</feature>
<dbReference type="EMBL" id="BAABIC010000012">
    <property type="protein sequence ID" value="GAA4695670.1"/>
    <property type="molecule type" value="Genomic_DNA"/>
</dbReference>
<gene>
    <name evidence="2" type="ORF">GCM10023215_36910</name>
</gene>
<accession>A0ABP8WVE4</accession>
<name>A0ABP8WVE4_9PSEU</name>
<proteinExistence type="predicted"/>